<gene>
    <name evidence="1" type="ORF">C1J01_12825</name>
</gene>
<sequence length="93" mass="10626">MSARRWDQPDLLIDVTASAVNRADVLQRQGFYEIQLGPRSFGSYGRQSATVRNTFEYLVVVPEVCFQTAFARQSRQSIMVSALQGRSLKEYDF</sequence>
<name>A0A2W2ER10_9ACTN</name>
<accession>A0A2W2ER10</accession>
<comment type="caution">
    <text evidence="1">The sequence shown here is derived from an EMBL/GenBank/DDBJ whole genome shotgun (WGS) entry which is preliminary data.</text>
</comment>
<dbReference type="EMBL" id="POUD01000041">
    <property type="protein sequence ID" value="PZG19229.1"/>
    <property type="molecule type" value="Genomic_DNA"/>
</dbReference>
<evidence type="ECO:0000313" key="2">
    <source>
        <dbReference type="Proteomes" id="UP000249304"/>
    </source>
</evidence>
<dbReference type="AlphaFoldDB" id="A0A2W2ER10"/>
<proteinExistence type="predicted"/>
<dbReference type="Proteomes" id="UP000249304">
    <property type="component" value="Unassembled WGS sequence"/>
</dbReference>
<protein>
    <submittedName>
        <fullName evidence="1">Uncharacterized protein</fullName>
    </submittedName>
</protein>
<reference evidence="1 2" key="1">
    <citation type="submission" date="2018-01" db="EMBL/GenBank/DDBJ databases">
        <title>Draft genome sequence of Nonomuraea sp. KC333.</title>
        <authorList>
            <person name="Sahin N."/>
            <person name="Saygin H."/>
            <person name="Ay H."/>
        </authorList>
    </citation>
    <scope>NUCLEOTIDE SEQUENCE [LARGE SCALE GENOMIC DNA]</scope>
    <source>
        <strain evidence="1 2">KC333</strain>
    </source>
</reference>
<keyword evidence="2" id="KW-1185">Reference proteome</keyword>
<organism evidence="1 2">
    <name type="scientific">Nonomuraea aridisoli</name>
    <dbReference type="NCBI Taxonomy" id="2070368"/>
    <lineage>
        <taxon>Bacteria</taxon>
        <taxon>Bacillati</taxon>
        <taxon>Actinomycetota</taxon>
        <taxon>Actinomycetes</taxon>
        <taxon>Streptosporangiales</taxon>
        <taxon>Streptosporangiaceae</taxon>
        <taxon>Nonomuraea</taxon>
    </lineage>
</organism>
<evidence type="ECO:0000313" key="1">
    <source>
        <dbReference type="EMBL" id="PZG19229.1"/>
    </source>
</evidence>